<evidence type="ECO:0000313" key="8">
    <source>
        <dbReference type="WBParaSite" id="ACAC_0000715801-mRNA-1"/>
    </source>
</evidence>
<name>A0A0K0DA95_ANGCA</name>
<dbReference type="InterPro" id="IPR032839">
    <property type="entry name" value="RAB3GAP_N"/>
</dbReference>
<sequence length="1148" mass="130530">MALSFSLEGNVFLSEELAEKLQKYLLDGGHNESLFNNLGYNFLEGFVKRSLSSSSDEIDVHDSEEPAGVLGWEFSAPEQRTTMENVDASPLWWISHCYMVTYNSMDYVLLVNQQRLVLLARSTADEMQLEIRFLKELDSQLQFAEQIAKGEKSADQLSNTLELDVDRLKPEKGNHGLRYVLFTGIHRQSAFEQYSTASMTSFNETISSTTPPQYFTYMYTSDRVFSTFAWTTESDKKRIWSEAVKYGKSFVPHLGIRDMLGISSTRRKKTVISQNAHVITTRGTLGDSRLAVTVATEVIRGLIAVVDHIARVVLIDVPNRQIIRIWKGYRDAAVAWVTSTNGNQTALFLSIFAPRRALLEVWNVQSGVRVGALHVDAAGVLLDGGLAPVLCGSQNARYERNAFFVDSQGRFSQLVVPFHLSMLCRTSQDQHDQLLLSKLSFPPNMKSFMDIYSSLRMQKSKRELILSVLPYISEYSSLQKLLNDIPKTEDGGPVEELLSSIQRQMSVYNKLIEYSNLEETVMDVWESHFNQDVKEVLKTHCFMGEENYSDAELLRFGEFVFAPVLSRKIGIQEFEETVLANLPFDKEGFSDLLCFVFTKSKSRMGEVGFGGLCEFLAHAEQRSPDTLEKCEKMALESYDISRALLLFAACSIIRRKLSKSKKPVTKEDSEEDILMSGDDWEAVDPSAENADCIILVMHAAFLAGRLKQTISFAKLVNCARGFFREQVAEFVAREKWDANQLEERMSRLDIIEQLRSLLPNTLSPKLIRCDIAWELMSQWYKDTSKNFDNFELAMRYVEVVDDARLRHGVLVLIWQNFVLERFKATILLIEKTGRAPKERESRQQLQIPEVRVVDFLSRCYEMLKMLLDDVRDAPPPSYIQRDHLIEVTLANVSNPTALNLDAFVYIHGLLTGFTRRVSYSSISSKLSSCSAPLSLSDRCGCPGNKPVRFLRIYLTCVKIKLSAGLRNHILRVLFCPIGQRAFFIPLDSHPLIPLDRVDDTIMERRHQFIAKVNQLMFHKSIELSIAEQGTDVDRKLVRILSCEWNLTVDTIQATQVLCLLRAGQDSAASREMAGVVHTDEFIQTMTRFLITVAGDEKMRVNWPSNNWKDAVQSFGQIVSCLSLEPKFLAQFIRIGSITVQYWGIHVID</sequence>
<feature type="domain" description="Rab3GAP regulatory subunit C-terminal" evidence="6">
    <location>
        <begin position="737"/>
        <end position="867"/>
    </location>
</feature>
<keyword evidence="3" id="KW-0343">GTPase activation</keyword>
<reference evidence="8" key="2">
    <citation type="submission" date="2017-02" db="UniProtKB">
        <authorList>
            <consortium name="WormBaseParasite"/>
        </authorList>
    </citation>
    <scope>IDENTIFICATION</scope>
</reference>
<dbReference type="STRING" id="6313.A0A0K0DA95"/>
<evidence type="ECO:0000256" key="4">
    <source>
        <dbReference type="ARBA" id="ARBA00022490"/>
    </source>
</evidence>
<keyword evidence="4" id="KW-0963">Cytoplasm</keyword>
<evidence type="ECO:0000256" key="3">
    <source>
        <dbReference type="ARBA" id="ARBA00022468"/>
    </source>
</evidence>
<comment type="similarity">
    <text evidence="2">Belongs to the Rab3-GAP regulatory subunit family.</text>
</comment>
<feature type="domain" description="Rab3-GAP regulatory subunit N-terminal" evidence="5">
    <location>
        <begin position="144"/>
        <end position="380"/>
    </location>
</feature>
<evidence type="ECO:0000313" key="7">
    <source>
        <dbReference type="Proteomes" id="UP000035642"/>
    </source>
</evidence>
<dbReference type="Pfam" id="PF14655">
    <property type="entry name" value="RAB3GAP2_N"/>
    <property type="match status" value="1"/>
</dbReference>
<reference evidence="7" key="1">
    <citation type="submission" date="2012-09" db="EMBL/GenBank/DDBJ databases">
        <authorList>
            <person name="Martin A.A."/>
        </authorList>
    </citation>
    <scope>NUCLEOTIDE SEQUENCE</scope>
</reference>
<dbReference type="WBParaSite" id="ACAC_0000715801-mRNA-1">
    <property type="protein sequence ID" value="ACAC_0000715801-mRNA-1"/>
    <property type="gene ID" value="ACAC_0000715801"/>
</dbReference>
<keyword evidence="7" id="KW-1185">Reference proteome</keyword>
<accession>A0A0K0DA95</accession>
<dbReference type="InterPro" id="IPR026059">
    <property type="entry name" value="Rab3GAP2"/>
</dbReference>
<dbReference type="GO" id="GO:0005096">
    <property type="term" value="F:GTPase activator activity"/>
    <property type="evidence" value="ECO:0007669"/>
    <property type="project" value="UniProtKB-KW"/>
</dbReference>
<comment type="subcellular location">
    <subcellularLocation>
        <location evidence="1">Cytoplasm</location>
    </subcellularLocation>
</comment>
<evidence type="ECO:0000256" key="1">
    <source>
        <dbReference type="ARBA" id="ARBA00004496"/>
    </source>
</evidence>
<dbReference type="Proteomes" id="UP000035642">
    <property type="component" value="Unassembled WGS sequence"/>
</dbReference>
<evidence type="ECO:0000259" key="6">
    <source>
        <dbReference type="Pfam" id="PF14656"/>
    </source>
</evidence>
<dbReference type="PANTHER" id="PTHR12472">
    <property type="entry name" value="RAB3-GAP REGULATORY DOMAIN"/>
    <property type="match status" value="1"/>
</dbReference>
<organism evidence="7 8">
    <name type="scientific">Angiostrongylus cantonensis</name>
    <name type="common">Rat lungworm</name>
    <dbReference type="NCBI Taxonomy" id="6313"/>
    <lineage>
        <taxon>Eukaryota</taxon>
        <taxon>Metazoa</taxon>
        <taxon>Ecdysozoa</taxon>
        <taxon>Nematoda</taxon>
        <taxon>Chromadorea</taxon>
        <taxon>Rhabditida</taxon>
        <taxon>Rhabditina</taxon>
        <taxon>Rhabditomorpha</taxon>
        <taxon>Strongyloidea</taxon>
        <taxon>Metastrongylidae</taxon>
        <taxon>Angiostrongylus</taxon>
    </lineage>
</organism>
<evidence type="ECO:0000256" key="2">
    <source>
        <dbReference type="ARBA" id="ARBA00008153"/>
    </source>
</evidence>
<evidence type="ECO:0000259" key="5">
    <source>
        <dbReference type="Pfam" id="PF14655"/>
    </source>
</evidence>
<dbReference type="AlphaFoldDB" id="A0A0K0DA95"/>
<protein>
    <submittedName>
        <fullName evidence="8">RAB3GAP2_N domain-containing protein</fullName>
    </submittedName>
</protein>
<dbReference type="GO" id="GO:0005737">
    <property type="term" value="C:cytoplasm"/>
    <property type="evidence" value="ECO:0007669"/>
    <property type="project" value="UniProtKB-SubCell"/>
</dbReference>
<dbReference type="InterPro" id="IPR029257">
    <property type="entry name" value="RAB3GAP2_C"/>
</dbReference>
<proteinExistence type="inferred from homology"/>
<dbReference type="PANTHER" id="PTHR12472:SF0">
    <property type="entry name" value="RAB3 GTPASE-ACTIVATING PROTEIN NON-CATALYTIC SUBUNIT"/>
    <property type="match status" value="1"/>
</dbReference>
<dbReference type="Pfam" id="PF14656">
    <property type="entry name" value="RAB3GAP2_C"/>
    <property type="match status" value="1"/>
</dbReference>